<dbReference type="EMBL" id="FIKT01000001">
    <property type="protein sequence ID" value="CYW55783.1"/>
    <property type="molecule type" value="Genomic_DNA"/>
</dbReference>
<evidence type="ECO:0000313" key="4">
    <source>
        <dbReference type="Proteomes" id="UP000071962"/>
    </source>
</evidence>
<dbReference type="EMBL" id="CP065430">
    <property type="protein sequence ID" value="QPO27668.1"/>
    <property type="molecule type" value="Genomic_DNA"/>
</dbReference>
<dbReference type="NCBIfam" id="NF040663">
    <property type="entry name" value="salivaricin_M"/>
    <property type="match status" value="1"/>
</dbReference>
<dbReference type="EMBL" id="JABLKP010000009">
    <property type="protein sequence ID" value="NQP83570.1"/>
    <property type="molecule type" value="Genomic_DNA"/>
</dbReference>
<accession>A0A0Z8ESH8</accession>
<organism evidence="1 4">
    <name type="scientific">Streptococcus suis</name>
    <dbReference type="NCBI Taxonomy" id="1307"/>
    <lineage>
        <taxon>Bacteria</taxon>
        <taxon>Bacillati</taxon>
        <taxon>Bacillota</taxon>
        <taxon>Bacilli</taxon>
        <taxon>Lactobacillales</taxon>
        <taxon>Streptococcaceae</taxon>
        <taxon>Streptococcus</taxon>
    </lineage>
</organism>
<dbReference type="AlphaFoldDB" id="A0A0Z8ESH8"/>
<dbReference type="RefSeq" id="WP_024395819.1">
    <property type="nucleotide sequence ID" value="NZ_AP023392.1"/>
</dbReference>
<reference evidence="1 4" key="1">
    <citation type="submission" date="2016-02" db="EMBL/GenBank/DDBJ databases">
        <authorList>
            <consortium name="Pathogen Informatics"/>
        </authorList>
    </citation>
    <scope>NUCLEOTIDE SEQUENCE [LARGE SCALE GENOMIC DNA]</scope>
    <source>
        <strain evidence="1 4">SS1062</strain>
    </source>
</reference>
<gene>
    <name evidence="1" type="ORF">ERS132551_00087</name>
    <name evidence="2" type="ORF">HO898_07585</name>
    <name evidence="3" type="ORF">I5V48_05970</name>
</gene>
<proteinExistence type="predicted"/>
<dbReference type="Proteomes" id="UP000071962">
    <property type="component" value="Unassembled WGS sequence"/>
</dbReference>
<dbReference type="Proteomes" id="UP000748881">
    <property type="component" value="Unassembled WGS sequence"/>
</dbReference>
<evidence type="ECO:0000313" key="2">
    <source>
        <dbReference type="EMBL" id="NQP83570.1"/>
    </source>
</evidence>
<protein>
    <submittedName>
        <fullName evidence="2">Lantibiotic salivaricin M</fullName>
    </submittedName>
</protein>
<evidence type="ECO:0000313" key="5">
    <source>
        <dbReference type="Proteomes" id="UP000594569"/>
    </source>
</evidence>
<evidence type="ECO:0000313" key="1">
    <source>
        <dbReference type="EMBL" id="CYW55783.1"/>
    </source>
</evidence>
<name>A0A0Z8ESH8_STRSU</name>
<dbReference type="Proteomes" id="UP000594569">
    <property type="component" value="Chromosome"/>
</dbReference>
<sequence>MTKDIHKREEIDSLDFEVNEQELSGKSGSGWFTAVQLSLAGRCGRWFTGSFECTSNHVKCG</sequence>
<evidence type="ECO:0000313" key="3">
    <source>
        <dbReference type="EMBL" id="QPO27668.1"/>
    </source>
</evidence>
<reference evidence="2" key="2">
    <citation type="submission" date="2020-05" db="EMBL/GenBank/DDBJ databases">
        <title>Linking phenotype, genotype and ecology: antimicrobial resistance in the zoonotic pathogen Streptococcus suis.</title>
        <authorList>
            <person name="Hadjirin N.F."/>
            <person name="Miller E.L."/>
            <person name="Murray G.R."/>
            <person name="Yen P.L.K."/>
            <person name="Phuc H.D."/>
            <person name="Wileman T.M."/>
            <person name="Hernandez-Garcia J."/>
            <person name="Williamson S.M."/>
            <person name="Parkhill J."/>
            <person name="Maskell D.J."/>
            <person name="Zhou R."/>
            <person name="Fittipaldi N."/>
            <person name="Gottschalk M."/>
            <person name="Tucker A.D.W."/>
            <person name="Hoa N.T."/>
            <person name="Welch J."/>
            <person name="Weinert L.A."/>
        </authorList>
    </citation>
    <scope>NUCLEOTIDE SEQUENCE</scope>
    <source>
        <strain evidence="2">TMW_SS111</strain>
    </source>
</reference>
<reference evidence="3 5" key="3">
    <citation type="submission" date="2020-12" db="EMBL/GenBank/DDBJ databases">
        <title>Nonconservative transfer and diversity of a new family of integrative and conjugative elements associated with antibiotic resistance in zoonotic pathogen Streptococcus suis.</title>
        <authorList>
            <person name="Huang J."/>
        </authorList>
    </citation>
    <scope>NUCLEOTIDE SEQUENCE [LARGE SCALE GENOMIC DNA]</scope>
    <source>
        <strain evidence="3 5">YZDH1</strain>
    </source>
</reference>